<feature type="signal peptide" evidence="1">
    <location>
        <begin position="1"/>
        <end position="17"/>
    </location>
</feature>
<gene>
    <name evidence="2" type="ORF">C2S53_006775</name>
</gene>
<feature type="chain" id="PRO_5042169536" evidence="1">
    <location>
        <begin position="18"/>
        <end position="93"/>
    </location>
</feature>
<accession>A0AAD4P8M0</accession>
<dbReference type="Proteomes" id="UP001190926">
    <property type="component" value="Unassembled WGS sequence"/>
</dbReference>
<dbReference type="EMBL" id="SDAM02000091">
    <property type="protein sequence ID" value="KAH6831009.1"/>
    <property type="molecule type" value="Genomic_DNA"/>
</dbReference>
<reference evidence="2 3" key="1">
    <citation type="journal article" date="2021" name="Nat. Commun.">
        <title>Incipient diploidization of the medicinal plant Perilla within 10,000 years.</title>
        <authorList>
            <person name="Zhang Y."/>
            <person name="Shen Q."/>
            <person name="Leng L."/>
            <person name="Zhang D."/>
            <person name="Chen S."/>
            <person name="Shi Y."/>
            <person name="Ning Z."/>
            <person name="Chen S."/>
        </authorList>
    </citation>
    <scope>NUCLEOTIDE SEQUENCE [LARGE SCALE GENOMIC DNA]</scope>
    <source>
        <strain evidence="3">cv. PC099</strain>
    </source>
</reference>
<name>A0AAD4P8M0_PERFH</name>
<proteinExistence type="predicted"/>
<organism evidence="2 3">
    <name type="scientific">Perilla frutescens var. hirtella</name>
    <name type="common">Perilla citriodora</name>
    <name type="synonym">Perilla setoyensis</name>
    <dbReference type="NCBI Taxonomy" id="608512"/>
    <lineage>
        <taxon>Eukaryota</taxon>
        <taxon>Viridiplantae</taxon>
        <taxon>Streptophyta</taxon>
        <taxon>Embryophyta</taxon>
        <taxon>Tracheophyta</taxon>
        <taxon>Spermatophyta</taxon>
        <taxon>Magnoliopsida</taxon>
        <taxon>eudicotyledons</taxon>
        <taxon>Gunneridae</taxon>
        <taxon>Pentapetalae</taxon>
        <taxon>asterids</taxon>
        <taxon>lamiids</taxon>
        <taxon>Lamiales</taxon>
        <taxon>Lamiaceae</taxon>
        <taxon>Nepetoideae</taxon>
        <taxon>Elsholtzieae</taxon>
        <taxon>Perilla</taxon>
    </lineage>
</organism>
<evidence type="ECO:0000313" key="2">
    <source>
        <dbReference type="EMBL" id="KAH6831009.1"/>
    </source>
</evidence>
<evidence type="ECO:0000313" key="3">
    <source>
        <dbReference type="Proteomes" id="UP001190926"/>
    </source>
</evidence>
<comment type="caution">
    <text evidence="2">The sequence shown here is derived from an EMBL/GenBank/DDBJ whole genome shotgun (WGS) entry which is preliminary data.</text>
</comment>
<evidence type="ECO:0000256" key="1">
    <source>
        <dbReference type="SAM" id="SignalP"/>
    </source>
</evidence>
<keyword evidence="1" id="KW-0732">Signal</keyword>
<protein>
    <submittedName>
        <fullName evidence="2">Uncharacterized protein</fullName>
    </submittedName>
</protein>
<sequence length="93" mass="10000">MASSTSICLIIFSLTFAAFFVPHDCIEDGGGTIVREEKVQVAACNHKKDCGGTDCWCCNVKNICAWTEPDCKVNCPGPSGRVELSRAFVPPAM</sequence>
<keyword evidence="3" id="KW-1185">Reference proteome</keyword>
<dbReference type="AlphaFoldDB" id="A0AAD4P8M0"/>